<dbReference type="PROSITE" id="PS01124">
    <property type="entry name" value="HTH_ARAC_FAMILY_2"/>
    <property type="match status" value="1"/>
</dbReference>
<dbReference type="Pfam" id="PF12833">
    <property type="entry name" value="HTH_18"/>
    <property type="match status" value="1"/>
</dbReference>
<evidence type="ECO:0000256" key="1">
    <source>
        <dbReference type="ARBA" id="ARBA00023015"/>
    </source>
</evidence>
<dbReference type="Gene3D" id="1.10.10.60">
    <property type="entry name" value="Homeodomain-like"/>
    <property type="match status" value="2"/>
</dbReference>
<feature type="domain" description="HTH araC/xylS-type" evidence="4">
    <location>
        <begin position="190"/>
        <end position="288"/>
    </location>
</feature>
<sequence length="304" mass="35695">MSAKKLLEHYKPVWSEDSMRIFATPSSTAKSLYFYVQEVGYFKTLPPYYTERENLVSFLVLYTIEGEGTLDYEGKTYTLEKGDAFFLNCHNHHRYQCIKKKGWEFIWLHFNGLQALGYYQEFIRNSSPVLRPSFNNPLEKNLLEILEETKKKSVHTEVKSSNLINTLLTDLIMDTTAGESTLVNIPDFIQKAFTFMDKHFEESLTLNDLSKEVGVSKYYLSREFKKHMGQTLMEYLISLRINYAKELLRYTSLNIAQIAERCGIPHETHFINLFKRKEEVTPHKYRMLWKESSDSPLESFHNAP</sequence>
<keyword evidence="6" id="KW-1185">Reference proteome</keyword>
<dbReference type="PROSITE" id="PS00041">
    <property type="entry name" value="HTH_ARAC_FAMILY_1"/>
    <property type="match status" value="1"/>
</dbReference>
<dbReference type="PANTHER" id="PTHR43280:SF2">
    <property type="entry name" value="HTH-TYPE TRANSCRIPTIONAL REGULATOR EXSA"/>
    <property type="match status" value="1"/>
</dbReference>
<comment type="caution">
    <text evidence="5">The sequence shown here is derived from an EMBL/GenBank/DDBJ whole genome shotgun (WGS) entry which is preliminary data.</text>
</comment>
<dbReference type="RefSeq" id="WP_262066003.1">
    <property type="nucleotide sequence ID" value="NZ_JAMXOD010000008.1"/>
</dbReference>
<evidence type="ECO:0000256" key="2">
    <source>
        <dbReference type="ARBA" id="ARBA00023125"/>
    </source>
</evidence>
<dbReference type="InterPro" id="IPR003313">
    <property type="entry name" value="AraC-bd"/>
</dbReference>
<evidence type="ECO:0000259" key="4">
    <source>
        <dbReference type="PROSITE" id="PS01124"/>
    </source>
</evidence>
<protein>
    <submittedName>
        <fullName evidence="5">Helix-turn-helix domain-containing protein</fullName>
    </submittedName>
</protein>
<evidence type="ECO:0000313" key="6">
    <source>
        <dbReference type="Proteomes" id="UP001523566"/>
    </source>
</evidence>
<keyword evidence="1" id="KW-0805">Transcription regulation</keyword>
<name>A0ABT1E8S7_9FIRM</name>
<dbReference type="InterPro" id="IPR014710">
    <property type="entry name" value="RmlC-like_jellyroll"/>
</dbReference>
<dbReference type="InterPro" id="IPR009057">
    <property type="entry name" value="Homeodomain-like_sf"/>
</dbReference>
<dbReference type="Pfam" id="PF02311">
    <property type="entry name" value="AraC_binding"/>
    <property type="match status" value="1"/>
</dbReference>
<dbReference type="PANTHER" id="PTHR43280">
    <property type="entry name" value="ARAC-FAMILY TRANSCRIPTIONAL REGULATOR"/>
    <property type="match status" value="1"/>
</dbReference>
<dbReference type="Gene3D" id="2.60.120.10">
    <property type="entry name" value="Jelly Rolls"/>
    <property type="match status" value="1"/>
</dbReference>
<gene>
    <name evidence="5" type="ORF">NK125_07310</name>
</gene>
<evidence type="ECO:0000256" key="3">
    <source>
        <dbReference type="ARBA" id="ARBA00023163"/>
    </source>
</evidence>
<dbReference type="SMART" id="SM00342">
    <property type="entry name" value="HTH_ARAC"/>
    <property type="match status" value="1"/>
</dbReference>
<dbReference type="Proteomes" id="UP001523566">
    <property type="component" value="Unassembled WGS sequence"/>
</dbReference>
<dbReference type="InterPro" id="IPR037923">
    <property type="entry name" value="HTH-like"/>
</dbReference>
<dbReference type="EMBL" id="JAMZFW010000008">
    <property type="protein sequence ID" value="MCP1102220.1"/>
    <property type="molecule type" value="Genomic_DNA"/>
</dbReference>
<reference evidence="5 6" key="1">
    <citation type="journal article" date="2022" name="Genome Biol. Evol.">
        <title>Host diet, physiology and behaviors set the stage for Lachnospiraceae cladogenesis.</title>
        <authorList>
            <person name="Vera-Ponce De Leon A."/>
            <person name="Schneider M."/>
            <person name="Jahnes B.C."/>
            <person name="Sadowski V."/>
            <person name="Camuy-Velez L.A."/>
            <person name="Duan J."/>
            <person name="Sabree Z.L."/>
        </authorList>
    </citation>
    <scope>NUCLEOTIDE SEQUENCE [LARGE SCALE GENOMIC DNA]</scope>
    <source>
        <strain evidence="5 6">PAL113</strain>
    </source>
</reference>
<keyword evidence="2" id="KW-0238">DNA-binding</keyword>
<dbReference type="SUPFAM" id="SSF46689">
    <property type="entry name" value="Homeodomain-like"/>
    <property type="match status" value="2"/>
</dbReference>
<dbReference type="InterPro" id="IPR018062">
    <property type="entry name" value="HTH_AraC-typ_CS"/>
</dbReference>
<dbReference type="SUPFAM" id="SSF51215">
    <property type="entry name" value="Regulatory protein AraC"/>
    <property type="match status" value="1"/>
</dbReference>
<keyword evidence="3" id="KW-0804">Transcription</keyword>
<evidence type="ECO:0000313" key="5">
    <source>
        <dbReference type="EMBL" id="MCP1102220.1"/>
    </source>
</evidence>
<dbReference type="CDD" id="cd06986">
    <property type="entry name" value="cupin_MmsR-like_N"/>
    <property type="match status" value="1"/>
</dbReference>
<accession>A0ABT1E8S7</accession>
<organism evidence="5 6">
    <name type="scientific">Aequitasia blattaphilus</name>
    <dbReference type="NCBI Taxonomy" id="2949332"/>
    <lineage>
        <taxon>Bacteria</taxon>
        <taxon>Bacillati</taxon>
        <taxon>Bacillota</taxon>
        <taxon>Clostridia</taxon>
        <taxon>Lachnospirales</taxon>
        <taxon>Lachnospiraceae</taxon>
        <taxon>Aequitasia</taxon>
    </lineage>
</organism>
<dbReference type="InterPro" id="IPR018060">
    <property type="entry name" value="HTH_AraC"/>
</dbReference>
<proteinExistence type="predicted"/>